<reference evidence="2 3" key="1">
    <citation type="submission" date="2023-06" db="EMBL/GenBank/DDBJ databases">
        <title>Alteromonas sp. ASW11-36 isolated from intertidal sand.</title>
        <authorList>
            <person name="Li Y."/>
        </authorList>
    </citation>
    <scope>NUCLEOTIDE SEQUENCE [LARGE SCALE GENOMIC DNA]</scope>
    <source>
        <strain evidence="2 3">ASW11-36</strain>
    </source>
</reference>
<feature type="transmembrane region" description="Helical" evidence="1">
    <location>
        <begin position="7"/>
        <end position="29"/>
    </location>
</feature>
<dbReference type="RefSeq" id="WP_289363200.1">
    <property type="nucleotide sequence ID" value="NZ_JAUCBP010000001.1"/>
</dbReference>
<dbReference type="EMBL" id="JAUCBP010000001">
    <property type="protein sequence ID" value="MDM7859279.1"/>
    <property type="molecule type" value="Genomic_DNA"/>
</dbReference>
<evidence type="ECO:0000313" key="2">
    <source>
        <dbReference type="EMBL" id="MDM7859279.1"/>
    </source>
</evidence>
<keyword evidence="1" id="KW-1133">Transmembrane helix</keyword>
<evidence type="ECO:0000313" key="3">
    <source>
        <dbReference type="Proteomes" id="UP001234343"/>
    </source>
</evidence>
<dbReference type="Proteomes" id="UP001234343">
    <property type="component" value="Unassembled WGS sequence"/>
</dbReference>
<organism evidence="2 3">
    <name type="scientific">Alteromonas arenosi</name>
    <dbReference type="NCBI Taxonomy" id="3055817"/>
    <lineage>
        <taxon>Bacteria</taxon>
        <taxon>Pseudomonadati</taxon>
        <taxon>Pseudomonadota</taxon>
        <taxon>Gammaproteobacteria</taxon>
        <taxon>Alteromonadales</taxon>
        <taxon>Alteromonadaceae</taxon>
        <taxon>Alteromonas/Salinimonas group</taxon>
        <taxon>Alteromonas</taxon>
    </lineage>
</organism>
<evidence type="ECO:0008006" key="4">
    <source>
        <dbReference type="Google" id="ProtNLM"/>
    </source>
</evidence>
<name>A0ABT7STG5_9ALTE</name>
<comment type="caution">
    <text evidence="2">The sequence shown here is derived from an EMBL/GenBank/DDBJ whole genome shotgun (WGS) entry which is preliminary data.</text>
</comment>
<proteinExistence type="predicted"/>
<keyword evidence="3" id="KW-1185">Reference proteome</keyword>
<protein>
    <recommendedName>
        <fullName evidence="4">DUF4340 domain-containing protein</fullName>
    </recommendedName>
</protein>
<keyword evidence="1" id="KW-0812">Transmembrane</keyword>
<keyword evidence="1" id="KW-0472">Membrane</keyword>
<accession>A0ABT7STG5</accession>
<sequence length="146" mass="16690">MKLSARAFNNILIFAMLAMIMLFNIDTWLPRPEADSRLRLIEENDLVLKVQLEDARLERIGTDWRVINPAIQGVDAQEVIQAWHSARLTLAQLPTDPLTQYSAQVWLAGNPDAVQLTFWQTPNVGYVEIGANTYRLEDIVLKQLLF</sequence>
<gene>
    <name evidence="2" type="ORF">QTP81_01500</name>
</gene>
<evidence type="ECO:0000256" key="1">
    <source>
        <dbReference type="SAM" id="Phobius"/>
    </source>
</evidence>